<evidence type="ECO:0000259" key="2">
    <source>
        <dbReference type="Pfam" id="PF02698"/>
    </source>
</evidence>
<dbReference type="InterPro" id="IPR014729">
    <property type="entry name" value="Rossmann-like_a/b/a_fold"/>
</dbReference>
<dbReference type="AlphaFoldDB" id="A0A9P4V243"/>
<dbReference type="EMBL" id="ML996119">
    <property type="protein sequence ID" value="KAF2737052.1"/>
    <property type="molecule type" value="Genomic_DNA"/>
</dbReference>
<protein>
    <recommendedName>
        <fullName evidence="2">DUF218 domain-containing protein</fullName>
    </recommendedName>
</protein>
<feature type="region of interest" description="Disordered" evidence="1">
    <location>
        <begin position="1"/>
        <end position="59"/>
    </location>
</feature>
<dbReference type="Proteomes" id="UP000799444">
    <property type="component" value="Unassembled WGS sequence"/>
</dbReference>
<evidence type="ECO:0000256" key="1">
    <source>
        <dbReference type="SAM" id="MobiDB-lite"/>
    </source>
</evidence>
<reference evidence="3" key="1">
    <citation type="journal article" date="2020" name="Stud. Mycol.">
        <title>101 Dothideomycetes genomes: a test case for predicting lifestyles and emergence of pathogens.</title>
        <authorList>
            <person name="Haridas S."/>
            <person name="Albert R."/>
            <person name="Binder M."/>
            <person name="Bloem J."/>
            <person name="Labutti K."/>
            <person name="Salamov A."/>
            <person name="Andreopoulos B."/>
            <person name="Baker S."/>
            <person name="Barry K."/>
            <person name="Bills G."/>
            <person name="Bluhm B."/>
            <person name="Cannon C."/>
            <person name="Castanera R."/>
            <person name="Culley D."/>
            <person name="Daum C."/>
            <person name="Ezra D."/>
            <person name="Gonzalez J."/>
            <person name="Henrissat B."/>
            <person name="Kuo A."/>
            <person name="Liang C."/>
            <person name="Lipzen A."/>
            <person name="Lutzoni F."/>
            <person name="Magnuson J."/>
            <person name="Mondo S."/>
            <person name="Nolan M."/>
            <person name="Ohm R."/>
            <person name="Pangilinan J."/>
            <person name="Park H.-J."/>
            <person name="Ramirez L."/>
            <person name="Alfaro M."/>
            <person name="Sun H."/>
            <person name="Tritt A."/>
            <person name="Yoshinaga Y."/>
            <person name="Zwiers L.-H."/>
            <person name="Turgeon B."/>
            <person name="Goodwin S."/>
            <person name="Spatafora J."/>
            <person name="Crous P."/>
            <person name="Grigoriev I."/>
        </authorList>
    </citation>
    <scope>NUCLEOTIDE SEQUENCE</scope>
    <source>
        <strain evidence="3">CBS 125425</strain>
    </source>
</reference>
<gene>
    <name evidence="3" type="ORF">EJ04DRAFT_431780</name>
</gene>
<dbReference type="InterPro" id="IPR003848">
    <property type="entry name" value="DUF218"/>
</dbReference>
<dbReference type="OrthoDB" id="4347at2759"/>
<dbReference type="GO" id="GO:0005737">
    <property type="term" value="C:cytoplasm"/>
    <property type="evidence" value="ECO:0007669"/>
    <property type="project" value="TreeGrafter"/>
</dbReference>
<dbReference type="Gene3D" id="3.40.50.620">
    <property type="entry name" value="HUPs"/>
    <property type="match status" value="1"/>
</dbReference>
<dbReference type="PANTHER" id="PTHR28110:SF1">
    <property type="entry name" value="TRANSMEMBRANE PROTEIN"/>
    <property type="match status" value="1"/>
</dbReference>
<comment type="caution">
    <text evidence="3">The sequence shown here is derived from an EMBL/GenBank/DDBJ whole genome shotgun (WGS) entry which is preliminary data.</text>
</comment>
<accession>A0A9P4V243</accession>
<organism evidence="3 4">
    <name type="scientific">Polyplosphaeria fusca</name>
    <dbReference type="NCBI Taxonomy" id="682080"/>
    <lineage>
        <taxon>Eukaryota</taxon>
        <taxon>Fungi</taxon>
        <taxon>Dikarya</taxon>
        <taxon>Ascomycota</taxon>
        <taxon>Pezizomycotina</taxon>
        <taxon>Dothideomycetes</taxon>
        <taxon>Pleosporomycetidae</taxon>
        <taxon>Pleosporales</taxon>
        <taxon>Tetraplosphaeriaceae</taxon>
        <taxon>Polyplosphaeria</taxon>
    </lineage>
</organism>
<name>A0A9P4V243_9PLEO</name>
<dbReference type="Pfam" id="PF02698">
    <property type="entry name" value="DUF218"/>
    <property type="match status" value="1"/>
</dbReference>
<evidence type="ECO:0000313" key="4">
    <source>
        <dbReference type="Proteomes" id="UP000799444"/>
    </source>
</evidence>
<evidence type="ECO:0000313" key="3">
    <source>
        <dbReference type="EMBL" id="KAF2737052.1"/>
    </source>
</evidence>
<keyword evidence="4" id="KW-1185">Reference proteome</keyword>
<sequence>MGAAASDPPLTPGGSSTRPVPSSDEADIDSITRANPAPQEPDNPDFTYPERLYGDPPTNNHTDIDTLIIVCCHAIFHASPSDSNFPLHSPTLESNWHLAPFQQSNARTAKPGEHTTFLAHITRGLDLLSTSPTSLLVFSGGHTKPTLTSLSEAQSYYNAALAQALSHSPDHAENLQTLFDQHRILLEERATDSFQNLLFSLQLFRQQTGRDARHVLVITHAFKTQRFLKLHAQALGWAGDRIRVEGINPPFSADELDEVVRGEERACREWEEDALGEGEVLGAKRRARGWVEYQSSSFGEV</sequence>
<feature type="domain" description="DUF218" evidence="2">
    <location>
        <begin position="117"/>
        <end position="241"/>
    </location>
</feature>
<dbReference type="InterPro" id="IPR055323">
    <property type="entry name" value="C57A10.07/YOR238W"/>
</dbReference>
<proteinExistence type="predicted"/>
<dbReference type="CDD" id="cd06259">
    <property type="entry name" value="YdcF-like"/>
    <property type="match status" value="1"/>
</dbReference>
<dbReference type="PANTHER" id="PTHR28110">
    <property type="entry name" value="TRANSMEMBRANE PROTEIN"/>
    <property type="match status" value="1"/>
</dbReference>